<dbReference type="STRING" id="591205.SAMN05421538_101645"/>
<reference evidence="1 2" key="1">
    <citation type="submission" date="2016-10" db="EMBL/GenBank/DDBJ databases">
        <authorList>
            <person name="de Groot N.N."/>
        </authorList>
    </citation>
    <scope>NUCLEOTIDE SEQUENCE [LARGE SCALE GENOMIC DNA]</scope>
    <source>
        <strain evidence="1 2">DSM 22220</strain>
    </source>
</reference>
<accession>A0A1G6UXX5</accession>
<keyword evidence="2" id="KW-1185">Reference proteome</keyword>
<evidence type="ECO:0000313" key="2">
    <source>
        <dbReference type="Proteomes" id="UP000199344"/>
    </source>
</evidence>
<dbReference type="EMBL" id="FNAH01000001">
    <property type="protein sequence ID" value="SDD45576.1"/>
    <property type="molecule type" value="Genomic_DNA"/>
</dbReference>
<evidence type="ECO:0008006" key="3">
    <source>
        <dbReference type="Google" id="ProtNLM"/>
    </source>
</evidence>
<organism evidence="1 2">
    <name type="scientific">Paracoccus isoporae</name>
    <dbReference type="NCBI Taxonomy" id="591205"/>
    <lineage>
        <taxon>Bacteria</taxon>
        <taxon>Pseudomonadati</taxon>
        <taxon>Pseudomonadota</taxon>
        <taxon>Alphaproteobacteria</taxon>
        <taxon>Rhodobacterales</taxon>
        <taxon>Paracoccaceae</taxon>
        <taxon>Paracoccus</taxon>
    </lineage>
</organism>
<protein>
    <recommendedName>
        <fullName evidence="3">Capsule polysaccharide biosynthesis protein</fullName>
    </recommendedName>
</protein>
<evidence type="ECO:0000313" key="1">
    <source>
        <dbReference type="EMBL" id="SDD45576.1"/>
    </source>
</evidence>
<dbReference type="Proteomes" id="UP000199344">
    <property type="component" value="Unassembled WGS sequence"/>
</dbReference>
<name>A0A1G6UXX5_9RHOB</name>
<sequence length="295" mass="33883">MTERMLRIHLDAGLLEQARSGSFNFINRIVSAVERRGWKAELAPETDAPPERYVYALHHMSGPTHKRVKIFRRTYVYPYWHIESEPQRWRWQVARRKFRPAAIDQKEARVLIHHLRHRVMPDITPTEPTHVLIPLQRQLTQRRSFQTMSPIEMVSAVAKTGKPCIATLHPNGEYTPEETEALDLLASIYPNLKIGGNSRDLLAGAEYVATQNSAVAFEAYLLARPVVLFAQIDFHHIALNVSELGVEEALSRAPDHKAYYAKYLWWFLKDQAIDAMAETAEERILAAMKKGGWPL</sequence>
<proteinExistence type="predicted"/>
<dbReference type="AlphaFoldDB" id="A0A1G6UXX5"/>
<gene>
    <name evidence="1" type="ORF">SAMN05421538_101645</name>
</gene>
<dbReference type="OrthoDB" id="6713140at2"/>